<dbReference type="Proteomes" id="UP000501466">
    <property type="component" value="Chromosome"/>
</dbReference>
<dbReference type="SUPFAM" id="SSF50939">
    <property type="entry name" value="Sialidases"/>
    <property type="match status" value="1"/>
</dbReference>
<protein>
    <recommendedName>
        <fullName evidence="3">Sialidase domain-containing protein</fullName>
    </recommendedName>
</protein>
<dbReference type="CDD" id="cd15482">
    <property type="entry name" value="Sialidase_non-viral"/>
    <property type="match status" value="1"/>
</dbReference>
<dbReference type="KEGG" id="tzo:THMIRHAT_08300"/>
<dbReference type="Gene3D" id="2.120.10.10">
    <property type="match status" value="1"/>
</dbReference>
<accession>A0A6F8PM00</accession>
<evidence type="ECO:0008006" key="3">
    <source>
        <dbReference type="Google" id="ProtNLM"/>
    </source>
</evidence>
<organism evidence="1 2">
    <name type="scientific">Thiosulfativibrio zosterae</name>
    <dbReference type="NCBI Taxonomy" id="2675053"/>
    <lineage>
        <taxon>Bacteria</taxon>
        <taxon>Pseudomonadati</taxon>
        <taxon>Pseudomonadota</taxon>
        <taxon>Gammaproteobacteria</taxon>
        <taxon>Thiotrichales</taxon>
        <taxon>Piscirickettsiaceae</taxon>
        <taxon>Thiosulfativibrio</taxon>
    </lineage>
</organism>
<keyword evidence="2" id="KW-1185">Reference proteome</keyword>
<dbReference type="AlphaFoldDB" id="A0A6F8PM00"/>
<sequence>MSLDGQIVVLTSDDAVSWHKHSVLSWQGGDLRDPKLSVTPSNTVIMTAGIRWAVPNTSVSRLYSVGWQLANNDQAWSSPIIDKTSEGTWRWATTWHKGYAYSVGYGGHDQQGCLYRSDDGLHWEAWLKPFFTDATVFSNESSLVSEGENLVCLTRRDAAGGAKAILGCTTDELKAWHWKTLPIAIGGPKLLKLSNGEWVMAVRRINYKRGLAKTRLYKLNPHSGKTKHWRTLPSGGDTSYAGMVEKNGQLYISYYSSHQDSQTNIYLVTLPLKVKKRSLKFAK</sequence>
<proteinExistence type="predicted"/>
<evidence type="ECO:0000313" key="1">
    <source>
        <dbReference type="EMBL" id="BBP43084.1"/>
    </source>
</evidence>
<evidence type="ECO:0000313" key="2">
    <source>
        <dbReference type="Proteomes" id="UP000501466"/>
    </source>
</evidence>
<name>A0A6F8PM00_9GAMM</name>
<gene>
    <name evidence="1" type="ORF">THMIRHAT_08300</name>
</gene>
<dbReference type="EMBL" id="AP021888">
    <property type="protein sequence ID" value="BBP43084.1"/>
    <property type="molecule type" value="Genomic_DNA"/>
</dbReference>
<reference evidence="2" key="1">
    <citation type="submission" date="2019-11" db="EMBL/GenBank/DDBJ databases">
        <title>Isolation and characterization of two novel species in the genus Thiomicrorhabdus.</title>
        <authorList>
            <person name="Mochizuki J."/>
            <person name="Kojima H."/>
            <person name="Fukui M."/>
        </authorList>
    </citation>
    <scope>NUCLEOTIDE SEQUENCE [LARGE SCALE GENOMIC DNA]</scope>
    <source>
        <strain evidence="2">AkT22</strain>
    </source>
</reference>
<dbReference type="RefSeq" id="WP_173290916.1">
    <property type="nucleotide sequence ID" value="NZ_AP021888.1"/>
</dbReference>
<dbReference type="InterPro" id="IPR036278">
    <property type="entry name" value="Sialidase_sf"/>
</dbReference>